<protein>
    <recommendedName>
        <fullName evidence="9">Carbohydrate sulfotransferase</fullName>
        <ecNumber evidence="9">2.8.2.-</ecNumber>
    </recommendedName>
</protein>
<keyword evidence="11" id="KW-1185">Reference proteome</keyword>
<evidence type="ECO:0000256" key="8">
    <source>
        <dbReference type="ARBA" id="ARBA00023180"/>
    </source>
</evidence>
<evidence type="ECO:0000256" key="4">
    <source>
        <dbReference type="ARBA" id="ARBA00022692"/>
    </source>
</evidence>
<dbReference type="InterPro" id="IPR027417">
    <property type="entry name" value="P-loop_NTPase"/>
</dbReference>
<keyword evidence="9" id="KW-0735">Signal-anchor</keyword>
<keyword evidence="7" id="KW-0472">Membrane</keyword>
<evidence type="ECO:0000256" key="6">
    <source>
        <dbReference type="ARBA" id="ARBA00023034"/>
    </source>
</evidence>
<gene>
    <name evidence="10" type="ORF">CUNI_LOCUS5938</name>
</gene>
<keyword evidence="4" id="KW-0812">Transmembrane</keyword>
<comment type="caution">
    <text evidence="10">The sequence shown here is derived from an EMBL/GenBank/DDBJ whole genome shotgun (WGS) entry which is preliminary data.</text>
</comment>
<organism evidence="10 11">
    <name type="scientific">Candidula unifasciata</name>
    <dbReference type="NCBI Taxonomy" id="100452"/>
    <lineage>
        <taxon>Eukaryota</taxon>
        <taxon>Metazoa</taxon>
        <taxon>Spiralia</taxon>
        <taxon>Lophotrochozoa</taxon>
        <taxon>Mollusca</taxon>
        <taxon>Gastropoda</taxon>
        <taxon>Heterobranchia</taxon>
        <taxon>Euthyneura</taxon>
        <taxon>Panpulmonata</taxon>
        <taxon>Eupulmonata</taxon>
        <taxon>Stylommatophora</taxon>
        <taxon>Helicina</taxon>
        <taxon>Helicoidea</taxon>
        <taxon>Geomitridae</taxon>
        <taxon>Candidula</taxon>
    </lineage>
</organism>
<dbReference type="PANTHER" id="PTHR12137">
    <property type="entry name" value="CARBOHYDRATE SULFOTRANSFERASE"/>
    <property type="match status" value="1"/>
</dbReference>
<sequence>LLFCQIAKVASTNLGKIFAIITGLFNGTNPNLIPPPEIHSKYNNLHIHLDSLPLDQILLRIKNYFKFVFVRDPFERLLSAYRNKFMKPPNSSFEYLSRKMVKVYRTNSTLRGGVTFEEFVKYLVDPAQIIPTNPHWQPFYELCRPCEMMYDFVGKLSTFNEDTRYILKINKLEKLVEFPKTPDSPHTLHKTDTLLNSYYSKIPKELLRKLYNVYYPDYVLFDFNIPPAIQKLLK</sequence>
<keyword evidence="6 9" id="KW-0333">Golgi apparatus</keyword>
<dbReference type="AlphaFoldDB" id="A0A8S3YYU9"/>
<dbReference type="Proteomes" id="UP000678393">
    <property type="component" value="Unassembled WGS sequence"/>
</dbReference>
<dbReference type="GO" id="GO:0016051">
    <property type="term" value="P:carbohydrate biosynthetic process"/>
    <property type="evidence" value="ECO:0007669"/>
    <property type="project" value="InterPro"/>
</dbReference>
<keyword evidence="9" id="KW-0119">Carbohydrate metabolism</keyword>
<dbReference type="OrthoDB" id="2019940at2759"/>
<evidence type="ECO:0000256" key="7">
    <source>
        <dbReference type="ARBA" id="ARBA00023136"/>
    </source>
</evidence>
<evidence type="ECO:0000313" key="10">
    <source>
        <dbReference type="EMBL" id="CAG5120380.1"/>
    </source>
</evidence>
<comment type="similarity">
    <text evidence="2 9">Belongs to the sulfotransferase 2 family.</text>
</comment>
<evidence type="ECO:0000256" key="2">
    <source>
        <dbReference type="ARBA" id="ARBA00006339"/>
    </source>
</evidence>
<name>A0A8S3YYU9_9EUPU</name>
<dbReference type="InterPro" id="IPR005331">
    <property type="entry name" value="Sulfotransferase"/>
</dbReference>
<evidence type="ECO:0000256" key="9">
    <source>
        <dbReference type="RuleBase" id="RU364020"/>
    </source>
</evidence>
<proteinExistence type="inferred from homology"/>
<dbReference type="SUPFAM" id="SSF52540">
    <property type="entry name" value="P-loop containing nucleoside triphosphate hydrolases"/>
    <property type="match status" value="1"/>
</dbReference>
<dbReference type="PANTHER" id="PTHR12137:SF54">
    <property type="entry name" value="CARBOHYDRATE SULFOTRANSFERASE"/>
    <property type="match status" value="1"/>
</dbReference>
<dbReference type="EMBL" id="CAJHNH020000890">
    <property type="protein sequence ID" value="CAG5120380.1"/>
    <property type="molecule type" value="Genomic_DNA"/>
</dbReference>
<dbReference type="EC" id="2.8.2.-" evidence="9"/>
<dbReference type="GO" id="GO:0008146">
    <property type="term" value="F:sulfotransferase activity"/>
    <property type="evidence" value="ECO:0007669"/>
    <property type="project" value="InterPro"/>
</dbReference>
<evidence type="ECO:0000313" key="11">
    <source>
        <dbReference type="Proteomes" id="UP000678393"/>
    </source>
</evidence>
<dbReference type="GO" id="GO:0000139">
    <property type="term" value="C:Golgi membrane"/>
    <property type="evidence" value="ECO:0007669"/>
    <property type="project" value="UniProtKB-SubCell"/>
</dbReference>
<dbReference type="Pfam" id="PF03567">
    <property type="entry name" value="Sulfotransfer_2"/>
    <property type="match status" value="1"/>
</dbReference>
<feature type="non-terminal residue" evidence="10">
    <location>
        <position position="1"/>
    </location>
</feature>
<evidence type="ECO:0000256" key="1">
    <source>
        <dbReference type="ARBA" id="ARBA00004323"/>
    </source>
</evidence>
<accession>A0A8S3YYU9</accession>
<keyword evidence="8 9" id="KW-0325">Glycoprotein</keyword>
<evidence type="ECO:0000256" key="3">
    <source>
        <dbReference type="ARBA" id="ARBA00022679"/>
    </source>
</evidence>
<dbReference type="InterPro" id="IPR018011">
    <property type="entry name" value="Carb_sulfotrans_8-10"/>
</dbReference>
<reference evidence="10" key="1">
    <citation type="submission" date="2021-04" db="EMBL/GenBank/DDBJ databases">
        <authorList>
            <consortium name="Molecular Ecology Group"/>
        </authorList>
    </citation>
    <scope>NUCLEOTIDE SEQUENCE</scope>
</reference>
<keyword evidence="3 9" id="KW-0808">Transferase</keyword>
<keyword evidence="5" id="KW-1133">Transmembrane helix</keyword>
<evidence type="ECO:0000256" key="5">
    <source>
        <dbReference type="ARBA" id="ARBA00022989"/>
    </source>
</evidence>
<comment type="subcellular location">
    <subcellularLocation>
        <location evidence="1 9">Golgi apparatus membrane</location>
        <topology evidence="1 9">Single-pass type II membrane protein</topology>
    </subcellularLocation>
</comment>